<comment type="caution">
    <text evidence="1">The sequence shown here is derived from an EMBL/GenBank/DDBJ whole genome shotgun (WGS) entry which is preliminary data.</text>
</comment>
<dbReference type="InterPro" id="IPR050561">
    <property type="entry name" value="PTP"/>
</dbReference>
<proteinExistence type="predicted"/>
<evidence type="ECO:0000313" key="2">
    <source>
        <dbReference type="Proteomes" id="UP001293593"/>
    </source>
</evidence>
<dbReference type="AlphaFoldDB" id="A0AAE1K0A3"/>
<dbReference type="Proteomes" id="UP001293593">
    <property type="component" value="Unassembled WGS sequence"/>
</dbReference>
<dbReference type="InterPro" id="IPR029021">
    <property type="entry name" value="Prot-tyrosine_phosphatase-like"/>
</dbReference>
<dbReference type="Gene3D" id="3.90.190.10">
    <property type="entry name" value="Protein tyrosine phosphatase superfamily"/>
    <property type="match status" value="1"/>
</dbReference>
<sequence>MSATLAGLAFDRSGRRLGRNGGEIFDAWGHVTSDANAIQTPPEVFKSLESDGFPIKYVCVPITDGKAPKSSDFDTMAVNIASASKDTTFVFNCQGQDNHWHCYSLSGKTLN</sequence>
<evidence type="ECO:0000313" key="1">
    <source>
        <dbReference type="EMBL" id="KAK4260825.1"/>
    </source>
</evidence>
<protein>
    <submittedName>
        <fullName evidence="1">Uncharacterized protein</fullName>
    </submittedName>
</protein>
<name>A0AAE1K0A3_9FABA</name>
<dbReference type="PANTHER" id="PTHR23339">
    <property type="entry name" value="TYROSINE SPECIFIC PROTEIN PHOSPHATASE AND DUAL SPECIFICITY PROTEIN PHOSPHATASE"/>
    <property type="match status" value="1"/>
</dbReference>
<keyword evidence="2" id="KW-1185">Reference proteome</keyword>
<gene>
    <name evidence="1" type="ORF">QN277_003890</name>
</gene>
<dbReference type="EMBL" id="JAWXYG010000010">
    <property type="protein sequence ID" value="KAK4260825.1"/>
    <property type="molecule type" value="Genomic_DNA"/>
</dbReference>
<dbReference type="Pfam" id="PF14566">
    <property type="entry name" value="PTPlike_phytase"/>
    <property type="match status" value="1"/>
</dbReference>
<accession>A0AAE1K0A3</accession>
<reference evidence="1" key="1">
    <citation type="submission" date="2023-10" db="EMBL/GenBank/DDBJ databases">
        <title>Chromosome-level genome of the transformable northern wattle, Acacia crassicarpa.</title>
        <authorList>
            <person name="Massaro I."/>
            <person name="Sinha N.R."/>
            <person name="Poethig S."/>
            <person name="Leichty A.R."/>
        </authorList>
    </citation>
    <scope>NUCLEOTIDE SEQUENCE</scope>
    <source>
        <strain evidence="1">Acra3RX</strain>
        <tissue evidence="1">Leaf</tissue>
    </source>
</reference>
<organism evidence="1 2">
    <name type="scientific">Acacia crassicarpa</name>
    <name type="common">northern wattle</name>
    <dbReference type="NCBI Taxonomy" id="499986"/>
    <lineage>
        <taxon>Eukaryota</taxon>
        <taxon>Viridiplantae</taxon>
        <taxon>Streptophyta</taxon>
        <taxon>Embryophyta</taxon>
        <taxon>Tracheophyta</taxon>
        <taxon>Spermatophyta</taxon>
        <taxon>Magnoliopsida</taxon>
        <taxon>eudicotyledons</taxon>
        <taxon>Gunneridae</taxon>
        <taxon>Pentapetalae</taxon>
        <taxon>rosids</taxon>
        <taxon>fabids</taxon>
        <taxon>Fabales</taxon>
        <taxon>Fabaceae</taxon>
        <taxon>Caesalpinioideae</taxon>
        <taxon>mimosoid clade</taxon>
        <taxon>Acacieae</taxon>
        <taxon>Acacia</taxon>
    </lineage>
</organism>